<gene>
    <name evidence="1" type="ORF">C923_02713</name>
</gene>
<dbReference type="AlphaFoldDB" id="W7JCJ2"/>
<dbReference type="EMBL" id="KE124561">
    <property type="protein sequence ID" value="EWC76617.1"/>
    <property type="molecule type" value="Genomic_DNA"/>
</dbReference>
<name>W7JCJ2_PLAFA</name>
<accession>W7JCJ2</accession>
<evidence type="ECO:0008006" key="3">
    <source>
        <dbReference type="Google" id="ProtNLM"/>
    </source>
</evidence>
<proteinExistence type="predicted"/>
<dbReference type="Proteomes" id="UP000030697">
    <property type="component" value="Unassembled WGS sequence"/>
</dbReference>
<sequence length="207" mass="25355">MRLNKDMKKMQKLSANCMFFKIFTIVIFCILQCASHIENDKLPYLQGEINMGNKLTARRLASLYISEQRYKKIEMNSSSDLEKKWKNICFEWRRDLNDICKQIFWEFKKVCIKNKVNVDIENDTWKTWRDEVQDRIKMKEEEDYQDYLRFKETQYTTTDMNKFIYEKIVSFKLFNDELLSEKDSFIECLVNKWLKYKEEHFDIKSVK</sequence>
<evidence type="ECO:0000313" key="1">
    <source>
        <dbReference type="EMBL" id="EWC76617.1"/>
    </source>
</evidence>
<organism evidence="1 2">
    <name type="scientific">Plasmodium falciparum UGT5.1</name>
    <dbReference type="NCBI Taxonomy" id="1237627"/>
    <lineage>
        <taxon>Eukaryota</taxon>
        <taxon>Sar</taxon>
        <taxon>Alveolata</taxon>
        <taxon>Apicomplexa</taxon>
        <taxon>Aconoidasida</taxon>
        <taxon>Haemosporida</taxon>
        <taxon>Plasmodiidae</taxon>
        <taxon>Plasmodium</taxon>
        <taxon>Plasmodium (Laverania)</taxon>
    </lineage>
</organism>
<protein>
    <recommendedName>
        <fullName evidence="3">Plasmodium RESA N-terminal domain-containing protein</fullName>
    </recommendedName>
</protein>
<evidence type="ECO:0000313" key="2">
    <source>
        <dbReference type="Proteomes" id="UP000030697"/>
    </source>
</evidence>
<dbReference type="OrthoDB" id="375954at2759"/>
<reference evidence="1 2" key="1">
    <citation type="submission" date="2013-02" db="EMBL/GenBank/DDBJ databases">
        <title>The Genome Sequence of Plasmodium falciparum UGT5.1.</title>
        <authorList>
            <consortium name="The Broad Institute Genome Sequencing Platform"/>
            <consortium name="The Broad Institute Genome Sequencing Center for Infectious Disease"/>
            <person name="Neafsey D."/>
            <person name="Cheeseman I."/>
            <person name="Volkman S."/>
            <person name="Adams J."/>
            <person name="Walker B."/>
            <person name="Young S.K."/>
            <person name="Zeng Q."/>
            <person name="Gargeya S."/>
            <person name="Fitzgerald M."/>
            <person name="Haas B."/>
            <person name="Abouelleil A."/>
            <person name="Alvarado L."/>
            <person name="Arachchi H.M."/>
            <person name="Berlin A.M."/>
            <person name="Chapman S.B."/>
            <person name="Dewar J."/>
            <person name="Goldberg J."/>
            <person name="Griggs A."/>
            <person name="Gujja S."/>
            <person name="Hansen M."/>
            <person name="Howarth C."/>
            <person name="Imamovic A."/>
            <person name="Larimer J."/>
            <person name="McCowan C."/>
            <person name="Murphy C."/>
            <person name="Neiman D."/>
            <person name="Pearson M."/>
            <person name="Priest M."/>
            <person name="Roberts A."/>
            <person name="Saif S."/>
            <person name="Shea T."/>
            <person name="Sisk P."/>
            <person name="Sykes S."/>
            <person name="Wortman J."/>
            <person name="Nusbaum C."/>
            <person name="Birren B."/>
        </authorList>
    </citation>
    <scope>NUCLEOTIDE SEQUENCE [LARGE SCALE GENOMIC DNA]</scope>
    <source>
        <strain evidence="1 2">UGT5.1</strain>
    </source>
</reference>